<dbReference type="PROSITE" id="PS50404">
    <property type="entry name" value="GST_NTER"/>
    <property type="match status" value="1"/>
</dbReference>
<dbReference type="InterPro" id="IPR011767">
    <property type="entry name" value="GLR_AS"/>
</dbReference>
<evidence type="ECO:0000259" key="2">
    <source>
        <dbReference type="PROSITE" id="PS50405"/>
    </source>
</evidence>
<feature type="domain" description="GST C-terminal" evidence="2">
    <location>
        <begin position="92"/>
        <end position="210"/>
    </location>
</feature>
<dbReference type="InterPro" id="IPR040079">
    <property type="entry name" value="Glutathione_S-Trfase"/>
</dbReference>
<evidence type="ECO:0000313" key="4">
    <source>
        <dbReference type="Proteomes" id="UP000000393"/>
    </source>
</evidence>
<dbReference type="InterPro" id="IPR004045">
    <property type="entry name" value="Glutathione_S-Trfase_N"/>
</dbReference>
<dbReference type="Pfam" id="PF13409">
    <property type="entry name" value="GST_N_2"/>
    <property type="match status" value="1"/>
</dbReference>
<dbReference type="KEGG" id="nwa:Nwat_0392"/>
<gene>
    <name evidence="3" type="ordered locus">Nwat_0392</name>
</gene>
<dbReference type="SFLD" id="SFLDS00019">
    <property type="entry name" value="Glutathione_Transferase_(cytos"/>
    <property type="match status" value="1"/>
</dbReference>
<dbReference type="InterPro" id="IPR050983">
    <property type="entry name" value="GST_Omega/HSP26"/>
</dbReference>
<dbReference type="PANTHER" id="PTHR43968">
    <property type="match status" value="1"/>
</dbReference>
<dbReference type="PROSITE" id="PS50405">
    <property type="entry name" value="GST_CTER"/>
    <property type="match status" value="1"/>
</dbReference>
<feature type="domain" description="GST N-terminal" evidence="1">
    <location>
        <begin position="9"/>
        <end position="87"/>
    </location>
</feature>
<dbReference type="Gene3D" id="1.20.1050.10">
    <property type="match status" value="1"/>
</dbReference>
<evidence type="ECO:0000313" key="3">
    <source>
        <dbReference type="EMBL" id="ADJ27360.1"/>
    </source>
</evidence>
<dbReference type="CDD" id="cd03059">
    <property type="entry name" value="GST_N_SspA"/>
    <property type="match status" value="1"/>
</dbReference>
<dbReference type="InterPro" id="IPR034342">
    <property type="entry name" value="SspA_C"/>
</dbReference>
<evidence type="ECO:0000259" key="1">
    <source>
        <dbReference type="PROSITE" id="PS50404"/>
    </source>
</evidence>
<dbReference type="InterPro" id="IPR036282">
    <property type="entry name" value="Glutathione-S-Trfase_C_sf"/>
</dbReference>
<dbReference type="GO" id="GO:0016740">
    <property type="term" value="F:transferase activity"/>
    <property type="evidence" value="ECO:0007669"/>
    <property type="project" value="UniProtKB-KW"/>
</dbReference>
<sequence>MALSPGKRSVAALFSDPLCPFCHRTRIVIAEKNISADIIDIDPANLPEDLVRLNPHNSAPTLVARDLVLYDSRVIMEYFDERFPHPPLMPVDPISRARIRLMLHRIDQDWYRLLGGTKTHRPNISSKTRKMLIEDLTILSPAFEKTPFFMNEEFSLLDCALAPLLWRLLALETELPLQAKLVGDYANRIFARNSFQQSLSAAERAMQTKATSTLSSNGR</sequence>
<dbReference type="RefSeq" id="WP_013219470.1">
    <property type="nucleotide sequence ID" value="NC_014315.1"/>
</dbReference>
<dbReference type="InterPro" id="IPR010987">
    <property type="entry name" value="Glutathione-S-Trfase_C-like"/>
</dbReference>
<accession>D8K9S1</accession>
<dbReference type="Proteomes" id="UP000000393">
    <property type="component" value="Chromosome"/>
</dbReference>
<dbReference type="eggNOG" id="COG0625">
    <property type="taxonomic scope" value="Bacteria"/>
</dbReference>
<protein>
    <submittedName>
        <fullName evidence="3">Glutathione S-transferase domain protein</fullName>
    </submittedName>
</protein>
<dbReference type="STRING" id="105559.Nwat_0392"/>
<dbReference type="InterPro" id="IPR036249">
    <property type="entry name" value="Thioredoxin-like_sf"/>
</dbReference>
<dbReference type="SUPFAM" id="SSF52833">
    <property type="entry name" value="Thioredoxin-like"/>
    <property type="match status" value="1"/>
</dbReference>
<dbReference type="CDD" id="cd03186">
    <property type="entry name" value="GST_C_SspA"/>
    <property type="match status" value="1"/>
</dbReference>
<dbReference type="HOGENOM" id="CLU_011226_9_3_6"/>
<dbReference type="SUPFAM" id="SSF47616">
    <property type="entry name" value="GST C-terminal domain-like"/>
    <property type="match status" value="1"/>
</dbReference>
<dbReference type="AlphaFoldDB" id="D8K9S1"/>
<reference evidence="3 4" key="1">
    <citation type="submission" date="2010-06" db="EMBL/GenBank/DDBJ databases">
        <title>Complete sequence of chromosome of Nitrosococcus watsoni C-113.</title>
        <authorList>
            <consortium name="US DOE Joint Genome Institute"/>
            <person name="Lucas S."/>
            <person name="Copeland A."/>
            <person name="Lapidus A."/>
            <person name="Cheng J.-F."/>
            <person name="Bruce D."/>
            <person name="Goodwin L."/>
            <person name="Pitluck S."/>
            <person name="Malfatti S.A."/>
            <person name="Chain P.S.G."/>
            <person name="Land M."/>
            <person name="Hauser L."/>
            <person name="Kyrpides N."/>
            <person name="Ivanova N."/>
            <person name="Cambell M.A."/>
            <person name="Heidelberg J.F."/>
            <person name="Klotz M.G."/>
            <person name="Woyke T."/>
        </authorList>
    </citation>
    <scope>NUCLEOTIDE SEQUENCE [LARGE SCALE GENOMIC DNA]</scope>
    <source>
        <strain evidence="3 4">C-113</strain>
    </source>
</reference>
<name>D8K9S1_NITWC</name>
<dbReference type="PANTHER" id="PTHR43968:SF6">
    <property type="entry name" value="GLUTATHIONE S-TRANSFERASE OMEGA"/>
    <property type="match status" value="1"/>
</dbReference>
<keyword evidence="3" id="KW-0808">Transferase</keyword>
<keyword evidence="4" id="KW-1185">Reference proteome</keyword>
<dbReference type="OrthoDB" id="9781431at2"/>
<organism evidence="3 4">
    <name type="scientific">Nitrosococcus watsoni (strain C-113)</name>
    <dbReference type="NCBI Taxonomy" id="105559"/>
    <lineage>
        <taxon>Bacteria</taxon>
        <taxon>Pseudomonadati</taxon>
        <taxon>Pseudomonadota</taxon>
        <taxon>Gammaproteobacteria</taxon>
        <taxon>Chromatiales</taxon>
        <taxon>Chromatiaceae</taxon>
        <taxon>Nitrosococcus</taxon>
    </lineage>
</organism>
<dbReference type="InterPro" id="IPR034341">
    <property type="entry name" value="SspA_N"/>
</dbReference>
<dbReference type="SFLD" id="SFLDG00358">
    <property type="entry name" value="Main_(cytGST)"/>
    <property type="match status" value="1"/>
</dbReference>
<dbReference type="GO" id="GO:0005737">
    <property type="term" value="C:cytoplasm"/>
    <property type="evidence" value="ECO:0007669"/>
    <property type="project" value="TreeGrafter"/>
</dbReference>
<dbReference type="EMBL" id="CP002086">
    <property type="protein sequence ID" value="ADJ27360.1"/>
    <property type="molecule type" value="Genomic_DNA"/>
</dbReference>
<dbReference type="PROSITE" id="PS00195">
    <property type="entry name" value="GLUTAREDOXIN_1"/>
    <property type="match status" value="1"/>
</dbReference>
<proteinExistence type="predicted"/>
<dbReference type="Gene3D" id="3.40.30.10">
    <property type="entry name" value="Glutaredoxin"/>
    <property type="match status" value="1"/>
</dbReference>